<name>A0A1M5MP72_9BURK</name>
<dbReference type="AlphaFoldDB" id="A0A1M5MP72"/>
<keyword evidence="4" id="KW-1185">Reference proteome</keyword>
<dbReference type="Pfam" id="PF04366">
    <property type="entry name" value="Ysc84"/>
    <property type="match status" value="1"/>
</dbReference>
<evidence type="ECO:0000259" key="2">
    <source>
        <dbReference type="Pfam" id="PF04366"/>
    </source>
</evidence>
<sequence>MKKSLIAGHMAFMALALNVAPLFAQETAPSVQVSPVILQQVEKQADEALQRLYERVKDSKELVSKSRGVLIMPEVVAGGAILGVEYGRGVLRTEDGAHTYYNLITGSIGAKLGMEKKTVVLLFLTQEALDRFRNGQGWTAGIDGSVTIATKGVAGNLDTNTARSGIVGYVVTNKGLMLDASLTGGRFTKVAL</sequence>
<keyword evidence="1" id="KW-0732">Signal</keyword>
<feature type="domain" description="Ysc84 actin-binding" evidence="2">
    <location>
        <begin position="105"/>
        <end position="188"/>
    </location>
</feature>
<gene>
    <name evidence="3" type="ORF">SAMN04488135_101278</name>
</gene>
<dbReference type="OrthoDB" id="198978at2"/>
<dbReference type="Proteomes" id="UP000184226">
    <property type="component" value="Unassembled WGS sequence"/>
</dbReference>
<dbReference type="CDD" id="cd11524">
    <property type="entry name" value="SYLF"/>
    <property type="match status" value="1"/>
</dbReference>
<organism evidence="3 4">
    <name type="scientific">Pollutimonas bauzanensis</name>
    <dbReference type="NCBI Taxonomy" id="658167"/>
    <lineage>
        <taxon>Bacteria</taxon>
        <taxon>Pseudomonadati</taxon>
        <taxon>Pseudomonadota</taxon>
        <taxon>Betaproteobacteria</taxon>
        <taxon>Burkholderiales</taxon>
        <taxon>Alcaligenaceae</taxon>
        <taxon>Pollutimonas</taxon>
    </lineage>
</organism>
<dbReference type="EMBL" id="FQXE01000001">
    <property type="protein sequence ID" value="SHG79071.1"/>
    <property type="molecule type" value="Genomic_DNA"/>
</dbReference>
<dbReference type="RefSeq" id="WP_073101245.1">
    <property type="nucleotide sequence ID" value="NZ_FQXE01000001.1"/>
</dbReference>
<feature type="signal peptide" evidence="1">
    <location>
        <begin position="1"/>
        <end position="24"/>
    </location>
</feature>
<evidence type="ECO:0000256" key="1">
    <source>
        <dbReference type="SAM" id="SignalP"/>
    </source>
</evidence>
<evidence type="ECO:0000313" key="3">
    <source>
        <dbReference type="EMBL" id="SHG79071.1"/>
    </source>
</evidence>
<accession>A0A1M5MP72</accession>
<feature type="chain" id="PRO_5012816032" evidence="1">
    <location>
        <begin position="25"/>
        <end position="192"/>
    </location>
</feature>
<dbReference type="InterPro" id="IPR007461">
    <property type="entry name" value="Ysc84_actin-binding"/>
</dbReference>
<proteinExistence type="predicted"/>
<reference evidence="3 4" key="1">
    <citation type="submission" date="2016-11" db="EMBL/GenBank/DDBJ databases">
        <authorList>
            <person name="Jaros S."/>
            <person name="Januszkiewicz K."/>
            <person name="Wedrychowicz H."/>
        </authorList>
    </citation>
    <scope>NUCLEOTIDE SEQUENCE [LARGE SCALE GENOMIC DNA]</scope>
    <source>
        <strain evidence="3 4">CGMCC 1.10190</strain>
    </source>
</reference>
<dbReference type="STRING" id="658167.SAMN04488135_101278"/>
<protein>
    <submittedName>
        <fullName evidence="3">Las17-binding protein actin regulator</fullName>
    </submittedName>
</protein>
<evidence type="ECO:0000313" key="4">
    <source>
        <dbReference type="Proteomes" id="UP000184226"/>
    </source>
</evidence>